<dbReference type="AlphaFoldDB" id="F4HBW2"/>
<dbReference type="PATRIC" id="fig|1005058.3.peg.1577"/>
<proteinExistence type="predicted"/>
<organism evidence="1 2">
    <name type="scientific">Gallibacterium anatis (strain UMN179)</name>
    <name type="common">Pasteurella anatis</name>
    <dbReference type="NCBI Taxonomy" id="1005058"/>
    <lineage>
        <taxon>Bacteria</taxon>
        <taxon>Pseudomonadati</taxon>
        <taxon>Pseudomonadota</taxon>
        <taxon>Gammaproteobacteria</taxon>
        <taxon>Pasteurellales</taxon>
        <taxon>Pasteurellaceae</taxon>
        <taxon>Gallibacterium</taxon>
    </lineage>
</organism>
<reference evidence="1 2" key="1">
    <citation type="journal article" date="2011" name="J. Bacteriol.">
        <title>Complete genome sequence of Gallibacterium anatis strain UMN179, isolated from a laying hen with peritonitis.</title>
        <authorList>
            <person name="Johnson T.J."/>
            <person name="Fernandez-Alarcon C."/>
            <person name="Bojesen A.M."/>
            <person name="Nolan L.K."/>
            <person name="Trampel D.W."/>
            <person name="Seemann T."/>
        </authorList>
    </citation>
    <scope>NUCLEOTIDE SEQUENCE [LARGE SCALE GENOMIC DNA]</scope>
    <source>
        <strain evidence="1 2">UMN179</strain>
    </source>
</reference>
<sequence>MLIFRACSKNLFFCRPENLTGMRKSKRSGCVSFAYFALHKQRKVGRPLGETEVSMQGAAAVKWGCPLGETKASMQGEAAVK</sequence>
<dbReference type="Proteomes" id="UP000006908">
    <property type="component" value="Chromosome"/>
</dbReference>
<dbReference type="HOGENOM" id="CLU_195196_0_0_6"/>
<dbReference type="EMBL" id="CP002667">
    <property type="protein sequence ID" value="AEC17600.1"/>
    <property type="molecule type" value="Genomic_DNA"/>
</dbReference>
<evidence type="ECO:0000313" key="2">
    <source>
        <dbReference type="Proteomes" id="UP000006908"/>
    </source>
</evidence>
<dbReference type="KEGG" id="gan:UMN179_01583"/>
<accession>F4HBW2</accession>
<name>F4HBW2_GALAU</name>
<evidence type="ECO:0000313" key="1">
    <source>
        <dbReference type="EMBL" id="AEC17600.1"/>
    </source>
</evidence>
<gene>
    <name evidence="1" type="ordered locus">UMN179_01583</name>
</gene>
<protein>
    <submittedName>
        <fullName evidence="1">Uncharacterized protein</fullName>
    </submittedName>
</protein>